<protein>
    <submittedName>
        <fullName evidence="2">Uncharacterized protein</fullName>
    </submittedName>
</protein>
<dbReference type="EMBL" id="RJVU01049572">
    <property type="protein sequence ID" value="ROL42708.1"/>
    <property type="molecule type" value="Genomic_DNA"/>
</dbReference>
<evidence type="ECO:0000256" key="1">
    <source>
        <dbReference type="SAM" id="MobiDB-lite"/>
    </source>
</evidence>
<gene>
    <name evidence="2" type="ORF">DPX16_14115</name>
</gene>
<dbReference type="AlphaFoldDB" id="A0A3N0YAF2"/>
<accession>A0A3N0YAF2</accession>
<name>A0A3N0YAF2_ANAGA</name>
<organism evidence="2 3">
    <name type="scientific">Anabarilius grahami</name>
    <name type="common">Kanglang fish</name>
    <name type="synonym">Barilius grahami</name>
    <dbReference type="NCBI Taxonomy" id="495550"/>
    <lineage>
        <taxon>Eukaryota</taxon>
        <taxon>Metazoa</taxon>
        <taxon>Chordata</taxon>
        <taxon>Craniata</taxon>
        <taxon>Vertebrata</taxon>
        <taxon>Euteleostomi</taxon>
        <taxon>Actinopterygii</taxon>
        <taxon>Neopterygii</taxon>
        <taxon>Teleostei</taxon>
        <taxon>Ostariophysi</taxon>
        <taxon>Cypriniformes</taxon>
        <taxon>Xenocyprididae</taxon>
        <taxon>Xenocypridinae</taxon>
        <taxon>Xenocypridinae incertae sedis</taxon>
        <taxon>Anabarilius</taxon>
    </lineage>
</organism>
<sequence length="111" mass="12710">MIRWPHRPTSSDAGSTCRIGRKKADEDRLQLTVRNILRKLSRPMNKNCPTADRRLGQRSVQNLSVIFQFLPLYGILEVSKDTVAVFPIKTMRRLSKSDVSENASPDRQTLE</sequence>
<dbReference type="Proteomes" id="UP000281406">
    <property type="component" value="Unassembled WGS sequence"/>
</dbReference>
<feature type="region of interest" description="Disordered" evidence="1">
    <location>
        <begin position="1"/>
        <end position="21"/>
    </location>
</feature>
<comment type="caution">
    <text evidence="2">The sequence shown here is derived from an EMBL/GenBank/DDBJ whole genome shotgun (WGS) entry which is preliminary data.</text>
</comment>
<evidence type="ECO:0000313" key="2">
    <source>
        <dbReference type="EMBL" id="ROL42708.1"/>
    </source>
</evidence>
<keyword evidence="3" id="KW-1185">Reference proteome</keyword>
<proteinExistence type="predicted"/>
<evidence type="ECO:0000313" key="3">
    <source>
        <dbReference type="Proteomes" id="UP000281406"/>
    </source>
</evidence>
<reference evidence="2 3" key="1">
    <citation type="submission" date="2018-10" db="EMBL/GenBank/DDBJ databases">
        <title>Genome assembly for a Yunnan-Guizhou Plateau 3E fish, Anabarilius grahami (Regan), and its evolutionary and genetic applications.</title>
        <authorList>
            <person name="Jiang W."/>
        </authorList>
    </citation>
    <scope>NUCLEOTIDE SEQUENCE [LARGE SCALE GENOMIC DNA]</scope>
    <source>
        <strain evidence="2">AG-KIZ</strain>
        <tissue evidence="2">Muscle</tissue>
    </source>
</reference>